<sequence length="124" mass="13209">MIKAALEIGICGAGPRWSGVEEILRRQEGLRVRRLGDSLAAAVPEILMLSPHAVLFEINRAAPADIAVIMQRLPGTRLIGLSAAGDALTVFAASERTVRSVEELALIVEGGHAAPVNERRNDHA</sequence>
<organism evidence="1 2">
    <name type="scientific">Anaeroselena agilis</name>
    <dbReference type="NCBI Taxonomy" id="3063788"/>
    <lineage>
        <taxon>Bacteria</taxon>
        <taxon>Bacillati</taxon>
        <taxon>Bacillota</taxon>
        <taxon>Negativicutes</taxon>
        <taxon>Acetonemataceae</taxon>
        <taxon>Anaeroselena</taxon>
    </lineage>
</organism>
<gene>
    <name evidence="1" type="ORF">Q4T40_22415</name>
</gene>
<protein>
    <submittedName>
        <fullName evidence="1">Uncharacterized protein</fullName>
    </submittedName>
</protein>
<dbReference type="EMBL" id="JAUOZS010000002">
    <property type="protein sequence ID" value="MDT8903997.1"/>
    <property type="molecule type" value="Genomic_DNA"/>
</dbReference>
<dbReference type="RefSeq" id="WP_413782558.1">
    <property type="nucleotide sequence ID" value="NZ_JAUOZS010000002.1"/>
</dbReference>
<evidence type="ECO:0000313" key="2">
    <source>
        <dbReference type="Proteomes" id="UP001254848"/>
    </source>
</evidence>
<reference evidence="1 2" key="1">
    <citation type="submission" date="2023-07" db="EMBL/GenBank/DDBJ databases">
        <title>The novel representative of Negativicutes class, Anaeroselena agilis gen. nov. sp. nov.</title>
        <authorList>
            <person name="Prokofeva M.I."/>
            <person name="Elcheninov A.G."/>
            <person name="Klyukina A."/>
            <person name="Kublanov I.V."/>
            <person name="Frolov E.N."/>
            <person name="Podosokorskaya O.A."/>
        </authorList>
    </citation>
    <scope>NUCLEOTIDE SEQUENCE [LARGE SCALE GENOMIC DNA]</scope>
    <source>
        <strain evidence="1 2">4137-cl</strain>
    </source>
</reference>
<proteinExistence type="predicted"/>
<comment type="caution">
    <text evidence="1">The sequence shown here is derived from an EMBL/GenBank/DDBJ whole genome shotgun (WGS) entry which is preliminary data.</text>
</comment>
<name>A0ABU3P4L5_9FIRM</name>
<keyword evidence="2" id="KW-1185">Reference proteome</keyword>
<dbReference type="Proteomes" id="UP001254848">
    <property type="component" value="Unassembled WGS sequence"/>
</dbReference>
<evidence type="ECO:0000313" key="1">
    <source>
        <dbReference type="EMBL" id="MDT8903997.1"/>
    </source>
</evidence>
<accession>A0ABU3P4L5</accession>